<dbReference type="HOGENOM" id="CLU_009665_8_1_6"/>
<dbReference type="NCBIfam" id="NF004356">
    <property type="entry name" value="PRK05732.1"/>
    <property type="match status" value="1"/>
</dbReference>
<comment type="pathway">
    <text evidence="2">Cofactor biosynthesis; ubiquinone biosynthesis.</text>
</comment>
<dbReference type="InterPro" id="IPR036188">
    <property type="entry name" value="FAD/NAD-bd_sf"/>
</dbReference>
<organism evidence="10 11">
    <name type="scientific">Ectothiorhodospira haloalkaliphila</name>
    <dbReference type="NCBI Taxonomy" id="421628"/>
    <lineage>
        <taxon>Bacteria</taxon>
        <taxon>Pseudomonadati</taxon>
        <taxon>Pseudomonadota</taxon>
        <taxon>Gammaproteobacteria</taxon>
        <taxon>Chromatiales</taxon>
        <taxon>Ectothiorhodospiraceae</taxon>
        <taxon>Ectothiorhodospira</taxon>
    </lineage>
</organism>
<dbReference type="PROSITE" id="PS01304">
    <property type="entry name" value="UBIH"/>
    <property type="match status" value="1"/>
</dbReference>
<evidence type="ECO:0000256" key="5">
    <source>
        <dbReference type="ARBA" id="ARBA00022827"/>
    </source>
</evidence>
<keyword evidence="11" id="KW-1185">Reference proteome</keyword>
<dbReference type="EMBL" id="CP007268">
    <property type="protein sequence ID" value="AHK80038.1"/>
    <property type="molecule type" value="Genomic_DNA"/>
</dbReference>
<dbReference type="Proteomes" id="UP000019442">
    <property type="component" value="Chromosome"/>
</dbReference>
<dbReference type="GO" id="GO:0008681">
    <property type="term" value="F:2-octaprenyl-6-methoxyphenol hydroxylase activity"/>
    <property type="evidence" value="ECO:0007669"/>
    <property type="project" value="InterPro"/>
</dbReference>
<evidence type="ECO:0000256" key="3">
    <source>
        <dbReference type="ARBA" id="ARBA00005349"/>
    </source>
</evidence>
<dbReference type="InterPro" id="IPR002938">
    <property type="entry name" value="FAD-bd"/>
</dbReference>
<evidence type="ECO:0000256" key="6">
    <source>
        <dbReference type="ARBA" id="ARBA00023002"/>
    </source>
</evidence>
<dbReference type="GO" id="GO:0071949">
    <property type="term" value="F:FAD binding"/>
    <property type="evidence" value="ECO:0007669"/>
    <property type="project" value="InterPro"/>
</dbReference>
<keyword evidence="7" id="KW-0503">Monooxygenase</keyword>
<dbReference type="GO" id="GO:0006744">
    <property type="term" value="P:ubiquinone biosynthetic process"/>
    <property type="evidence" value="ECO:0007669"/>
    <property type="project" value="UniProtKB-UniPathway"/>
</dbReference>
<evidence type="ECO:0000256" key="2">
    <source>
        <dbReference type="ARBA" id="ARBA00004749"/>
    </source>
</evidence>
<dbReference type="AlphaFoldDB" id="W8KLJ0"/>
<evidence type="ECO:0000256" key="1">
    <source>
        <dbReference type="ARBA" id="ARBA00001974"/>
    </source>
</evidence>
<comment type="cofactor">
    <cofactor evidence="1">
        <name>FAD</name>
        <dbReference type="ChEBI" id="CHEBI:57692"/>
    </cofactor>
</comment>
<keyword evidence="6" id="KW-0560">Oxidoreductase</keyword>
<dbReference type="UniPathway" id="UPA00232"/>
<dbReference type="GO" id="GO:0110142">
    <property type="term" value="C:ubiquinone biosynthesis complex"/>
    <property type="evidence" value="ECO:0007669"/>
    <property type="project" value="UniProtKB-ARBA"/>
</dbReference>
<evidence type="ECO:0000256" key="8">
    <source>
        <dbReference type="ARBA" id="ARBA00065734"/>
    </source>
</evidence>
<dbReference type="InterPro" id="IPR010971">
    <property type="entry name" value="UbiH/COQ6"/>
</dbReference>
<reference evidence="11" key="2">
    <citation type="submission" date="2014-02" db="EMBL/GenBank/DDBJ databases">
        <title>Draft Genome Sequence of extremely halophilic bacteria Halorhodospira halochloris.</title>
        <authorList>
            <person name="Singh K.S."/>
        </authorList>
    </citation>
    <scope>NUCLEOTIDE SEQUENCE [LARGE SCALE GENOMIC DNA]</scope>
    <source>
        <strain evidence="11">A</strain>
    </source>
</reference>
<evidence type="ECO:0000313" key="11">
    <source>
        <dbReference type="Proteomes" id="UP000019442"/>
    </source>
</evidence>
<dbReference type="Gene3D" id="3.50.50.60">
    <property type="entry name" value="FAD/NAD(P)-binding domain"/>
    <property type="match status" value="2"/>
</dbReference>
<protein>
    <submittedName>
        <fullName evidence="10">Ubiquinone biosynthesis protein UbiH</fullName>
    </submittedName>
</protein>
<dbReference type="NCBIfam" id="TIGR01988">
    <property type="entry name" value="Ubi-OHases"/>
    <property type="match status" value="1"/>
</dbReference>
<dbReference type="InterPro" id="IPR051205">
    <property type="entry name" value="UbiH/COQ6_monooxygenase"/>
</dbReference>
<dbReference type="PANTHER" id="PTHR43876">
    <property type="entry name" value="UBIQUINONE BIOSYNTHESIS MONOOXYGENASE COQ6, MITOCHONDRIAL"/>
    <property type="match status" value="1"/>
</dbReference>
<dbReference type="NCBIfam" id="TIGR01984">
    <property type="entry name" value="UbiH"/>
    <property type="match status" value="1"/>
</dbReference>
<proteinExistence type="inferred from homology"/>
<sequence length="396" mass="42775">MPDVDVAVIGGGMVGATLALAAARTGFSVRVIEAHPPGVDGQPSYDDRATALSWGSRRMLDDLGIWADLAPHAEPIRRIHVSQRGYLGATRMDHHDSGVEALGYVLINRHLGPVLHQALEASGAAVTTPAQLLDYQEGEDHLILKIRQGQEDRSLGARLVVGADGTGSRLRALAGIDVHESPYEGSAIIANVTPGQDHQGVAYERFTDEGPIALLPLTRGPDHERRCSLVWVRPQEQVARTLGWSDREFLARLQERFGHRLGCFRKVGQRAAYPLSLIRAKRDTAPRVVLVGNASHTIHPVAGQGFNLGLRDVRTLADLLAQARVDGEDPGSPALLSDYASRREGDLNTVIQATDALARLFATPFSPLAHLRGAGLMLLDLCGPLRRRVARKGMGL</sequence>
<feature type="domain" description="FAD-binding" evidence="9">
    <location>
        <begin position="3"/>
        <end position="345"/>
    </location>
</feature>
<comment type="subunit">
    <text evidence="8">Component of the Ubi complex metabolon, which regroups five ubiquinone biosynthesis proteins (UbiE, UbiF, UbiG, UbiH and UbiI) and two accessory factors (UbiK and the lipid-binding protein UbiJ).</text>
</comment>
<keyword evidence="10" id="KW-0830">Ubiquinone</keyword>
<evidence type="ECO:0000256" key="4">
    <source>
        <dbReference type="ARBA" id="ARBA00022630"/>
    </source>
</evidence>
<dbReference type="KEGG" id="hhc:M911_13740"/>
<dbReference type="InterPro" id="IPR011295">
    <property type="entry name" value="UbiH"/>
</dbReference>
<gene>
    <name evidence="10" type="ORF">M911_13740</name>
</gene>
<dbReference type="SUPFAM" id="SSF51905">
    <property type="entry name" value="FAD/NAD(P)-binding domain"/>
    <property type="match status" value="1"/>
</dbReference>
<dbReference type="PATRIC" id="fig|1354791.3.peg.98"/>
<reference evidence="10 11" key="1">
    <citation type="journal article" date="2014" name="J Genomics">
        <title>Draft Genome Sequence of the Extremely Halophilic Phototrophic Purple Sulfur Bacterium Halorhodospira halochloris.</title>
        <authorList>
            <person name="Singh K.S."/>
            <person name="Kirksey J."/>
            <person name="Hoff W.D."/>
            <person name="Deole R."/>
        </authorList>
    </citation>
    <scope>NUCLEOTIDE SEQUENCE [LARGE SCALE GENOMIC DNA]</scope>
    <source>
        <strain evidence="10 11">A</strain>
    </source>
</reference>
<evidence type="ECO:0000259" key="9">
    <source>
        <dbReference type="Pfam" id="PF01494"/>
    </source>
</evidence>
<comment type="similarity">
    <text evidence="3">Belongs to the UbiH/COQ6 family.</text>
</comment>
<dbReference type="InterPro" id="IPR018168">
    <property type="entry name" value="Ubi_Hdrlase_CS"/>
</dbReference>
<dbReference type="Pfam" id="PF01494">
    <property type="entry name" value="FAD_binding_3"/>
    <property type="match status" value="1"/>
</dbReference>
<keyword evidence="4" id="KW-0285">Flavoprotein</keyword>
<name>W8KLJ0_9GAMM</name>
<accession>W8KLJ0</accession>
<evidence type="ECO:0000313" key="10">
    <source>
        <dbReference type="EMBL" id="AHK80038.1"/>
    </source>
</evidence>
<evidence type="ECO:0000256" key="7">
    <source>
        <dbReference type="ARBA" id="ARBA00023033"/>
    </source>
</evidence>
<dbReference type="PANTHER" id="PTHR43876:SF8">
    <property type="entry name" value="2-OCTAPRENYL-6-METHOXYPHENOL HYDROXYLASE"/>
    <property type="match status" value="1"/>
</dbReference>
<dbReference type="PRINTS" id="PR00420">
    <property type="entry name" value="RNGMNOXGNASE"/>
</dbReference>
<keyword evidence="5" id="KW-0274">FAD</keyword>
<dbReference type="FunFam" id="3.50.50.60:FF:000021">
    <property type="entry name" value="Ubiquinone biosynthesis monooxygenase COQ6"/>
    <property type="match status" value="1"/>
</dbReference>